<evidence type="ECO:0000256" key="2">
    <source>
        <dbReference type="SAM" id="Phobius"/>
    </source>
</evidence>
<evidence type="ECO:0000313" key="5">
    <source>
        <dbReference type="EMBL" id="KAJ1168590.1"/>
    </source>
</evidence>
<feature type="region of interest" description="Disordered" evidence="1">
    <location>
        <begin position="598"/>
        <end position="640"/>
    </location>
</feature>
<organism evidence="5 6">
    <name type="scientific">Pleurodeles waltl</name>
    <name type="common">Iberian ribbed newt</name>
    <dbReference type="NCBI Taxonomy" id="8319"/>
    <lineage>
        <taxon>Eukaryota</taxon>
        <taxon>Metazoa</taxon>
        <taxon>Chordata</taxon>
        <taxon>Craniata</taxon>
        <taxon>Vertebrata</taxon>
        <taxon>Euteleostomi</taxon>
        <taxon>Amphibia</taxon>
        <taxon>Batrachia</taxon>
        <taxon>Caudata</taxon>
        <taxon>Salamandroidea</taxon>
        <taxon>Salamandridae</taxon>
        <taxon>Pleurodelinae</taxon>
        <taxon>Pleurodeles</taxon>
    </lineage>
</organism>
<feature type="compositionally biased region" description="Polar residues" evidence="1">
    <location>
        <begin position="519"/>
        <end position="580"/>
    </location>
</feature>
<feature type="transmembrane region" description="Helical" evidence="2">
    <location>
        <begin position="182"/>
        <end position="207"/>
    </location>
</feature>
<keyword evidence="2" id="KW-1133">Transmembrane helix</keyword>
<feature type="domain" description="Transmembrane protein TMEM132 sixth" evidence="4">
    <location>
        <begin position="3"/>
        <end position="52"/>
    </location>
</feature>
<feature type="compositionally biased region" description="Polar residues" evidence="1">
    <location>
        <begin position="599"/>
        <end position="640"/>
    </location>
</feature>
<proteinExistence type="predicted"/>
<dbReference type="InterPro" id="IPR055424">
    <property type="entry name" value="Ig_TMEM132_6th"/>
</dbReference>
<comment type="caution">
    <text evidence="5">The sequence shown here is derived from an EMBL/GenBank/DDBJ whole genome shotgun (WGS) entry which is preliminary data.</text>
</comment>
<keyword evidence="2" id="KW-0472">Membrane</keyword>
<dbReference type="Pfam" id="PF15706">
    <property type="entry name" value="TMEM132_C"/>
    <property type="match status" value="1"/>
</dbReference>
<evidence type="ECO:0000259" key="4">
    <source>
        <dbReference type="Pfam" id="PF23487"/>
    </source>
</evidence>
<dbReference type="PANTHER" id="PTHR13388:SF9">
    <property type="entry name" value="TRANSMEMBRANE PROTEIN 132A"/>
    <property type="match status" value="1"/>
</dbReference>
<feature type="compositionally biased region" description="Basic and acidic residues" evidence="1">
    <location>
        <begin position="437"/>
        <end position="446"/>
    </location>
</feature>
<dbReference type="AlphaFoldDB" id="A0AAV7SWW1"/>
<gene>
    <name evidence="5" type="ORF">NDU88_000510</name>
</gene>
<dbReference type="Pfam" id="PF23487">
    <property type="entry name" value="Ig_TMEM132_6th"/>
    <property type="match status" value="1"/>
</dbReference>
<evidence type="ECO:0000313" key="6">
    <source>
        <dbReference type="Proteomes" id="UP001066276"/>
    </source>
</evidence>
<feature type="region of interest" description="Disordered" evidence="1">
    <location>
        <begin position="113"/>
        <end position="132"/>
    </location>
</feature>
<feature type="compositionally biased region" description="Basic and acidic residues" evidence="1">
    <location>
        <begin position="302"/>
        <end position="312"/>
    </location>
</feature>
<dbReference type="Proteomes" id="UP001066276">
    <property type="component" value="Chromosome 4_1"/>
</dbReference>
<evidence type="ECO:0008006" key="7">
    <source>
        <dbReference type="Google" id="ProtNLM"/>
    </source>
</evidence>
<evidence type="ECO:0000256" key="1">
    <source>
        <dbReference type="SAM" id="MobiDB-lite"/>
    </source>
</evidence>
<feature type="compositionally biased region" description="Polar residues" evidence="1">
    <location>
        <begin position="485"/>
        <end position="501"/>
    </location>
</feature>
<feature type="compositionally biased region" description="Polar residues" evidence="1">
    <location>
        <begin position="401"/>
        <end position="411"/>
    </location>
</feature>
<name>A0AAV7SWW1_PLEWA</name>
<feature type="domain" description="Transmembrane protein TMEM132 C-terminal" evidence="3">
    <location>
        <begin position="157"/>
        <end position="241"/>
    </location>
</feature>
<feature type="region of interest" description="Disordered" evidence="1">
    <location>
        <begin position="465"/>
        <end position="583"/>
    </location>
</feature>
<keyword evidence="2" id="KW-0812">Transmembrane</keyword>
<dbReference type="InterPro" id="IPR026307">
    <property type="entry name" value="TMEM132"/>
</dbReference>
<dbReference type="GO" id="GO:0005783">
    <property type="term" value="C:endoplasmic reticulum"/>
    <property type="evidence" value="ECO:0007669"/>
    <property type="project" value="TreeGrafter"/>
</dbReference>
<feature type="region of interest" description="Disordered" evidence="1">
    <location>
        <begin position="401"/>
        <end position="451"/>
    </location>
</feature>
<feature type="compositionally biased region" description="Polar residues" evidence="1">
    <location>
        <begin position="465"/>
        <end position="478"/>
    </location>
</feature>
<keyword evidence="6" id="KW-1185">Reference proteome</keyword>
<evidence type="ECO:0000259" key="3">
    <source>
        <dbReference type="Pfam" id="PF15706"/>
    </source>
</evidence>
<accession>A0AAV7SWW1</accession>
<sequence length="734" mass="78113">MYITASSMDQHVLSVALDPAGAWPVPMTVVAEGRGEGPLLLVSLQVPEPCRKGKHRTPLASGTGWVNVDYGEKNHRMIPKPPTAPSLTPDDPDMQAGPPFSREEGAMFGQVPTHKTTKQGGTERKGGGVAIAPLPDRWPSLRKFDHEDDFGLSPTSELPMDFDDYEDDDVIRTAHGVTDLEVGMYVLLGVFCLAILIFFVNCVTFMLRYRRKKAPEAEASGGNNGAGAQPHNWVWLGTDQEDLSRQLDMRGLETPLTRADGSRELGSTSCGCRAPTEGGEGQDTEGNSWGAGNLGGLPGTKSVEEMRSRSQGEDPSSLTSTFHPLLPVKTQGASFLDAPGSGMVTRREHHPLDAASHASSTLALKELQPPGLTTKVPNTQGCNTVSWRELCSQGSNLLSTLGSNHQSNTLSRKGLNNPLESEVPSVLGSNTLTRKKQSPEGPEKDTANTLGSNTLSLMGLSIQGAGTQATNTPGSSTLSRRKQNLQETENQALTVQASNTLSRKKLSPEVAESPIIATLGSNTLSRKGHSTQGPENQAPNTPGSNNLSRMGVSSQGSDTQGPNLQGSNTLHRNRKNSQGVESPGLSILGANILSRKAQENQTPSALGSNQLSRKGVGSQPSTCLSTKVSGSVSGKALSNQGSDILSQQHLQGRGSNLLGAKGSSGQMEQEPLGIRRRRAELGPFAPHVSDGNRLAPVQSILVASEEDIMWVCEDMGLRDPEELQSYMERIRGNS</sequence>
<protein>
    <recommendedName>
        <fullName evidence="7">Transmembrane protein TMEM132 C-terminal domain-containing protein</fullName>
    </recommendedName>
</protein>
<dbReference type="PANTHER" id="PTHR13388">
    <property type="entry name" value="DETONATOR, ISOFORM E"/>
    <property type="match status" value="1"/>
</dbReference>
<dbReference type="InterPro" id="IPR031436">
    <property type="entry name" value="TMEM132_C"/>
</dbReference>
<feature type="compositionally biased region" description="Polar residues" evidence="1">
    <location>
        <begin position="313"/>
        <end position="322"/>
    </location>
</feature>
<reference evidence="5" key="1">
    <citation type="journal article" date="2022" name="bioRxiv">
        <title>Sequencing and chromosome-scale assembly of the giantPleurodeles waltlgenome.</title>
        <authorList>
            <person name="Brown T."/>
            <person name="Elewa A."/>
            <person name="Iarovenko S."/>
            <person name="Subramanian E."/>
            <person name="Araus A.J."/>
            <person name="Petzold A."/>
            <person name="Susuki M."/>
            <person name="Suzuki K.-i.T."/>
            <person name="Hayashi T."/>
            <person name="Toyoda A."/>
            <person name="Oliveira C."/>
            <person name="Osipova E."/>
            <person name="Leigh N.D."/>
            <person name="Simon A."/>
            <person name="Yun M.H."/>
        </authorList>
    </citation>
    <scope>NUCLEOTIDE SEQUENCE</scope>
    <source>
        <strain evidence="5">20211129_DDA</strain>
        <tissue evidence="5">Liver</tissue>
    </source>
</reference>
<dbReference type="EMBL" id="JANPWB010000007">
    <property type="protein sequence ID" value="KAJ1168590.1"/>
    <property type="molecule type" value="Genomic_DNA"/>
</dbReference>
<feature type="region of interest" description="Disordered" evidence="1">
    <location>
        <begin position="258"/>
        <end position="322"/>
    </location>
</feature>